<dbReference type="GO" id="GO:0004844">
    <property type="term" value="F:uracil DNA N-glycosylase activity"/>
    <property type="evidence" value="ECO:0007669"/>
    <property type="project" value="UniProtKB-UniRule"/>
</dbReference>
<protein>
    <recommendedName>
        <fullName evidence="4 8">Uracil-DNA glycosylase</fullName>
        <shortName evidence="8">UDG</shortName>
        <ecNumber evidence="4 8">3.2.2.27</ecNumber>
    </recommendedName>
</protein>
<dbReference type="NCBIfam" id="NF003589">
    <property type="entry name" value="PRK05254.1-2"/>
    <property type="match status" value="1"/>
</dbReference>
<dbReference type="FunFam" id="3.40.470.10:FF:000001">
    <property type="entry name" value="Uracil-DNA glycosylase"/>
    <property type="match status" value="1"/>
</dbReference>
<evidence type="ECO:0000313" key="11">
    <source>
        <dbReference type="Proteomes" id="UP000218418"/>
    </source>
</evidence>
<reference evidence="10 11" key="1">
    <citation type="submission" date="2017-06" db="EMBL/GenBank/DDBJ databases">
        <title>Genome sequencing of cyanobaciteial culture collection at National Institute for Environmental Studies (NIES).</title>
        <authorList>
            <person name="Hirose Y."/>
            <person name="Shimura Y."/>
            <person name="Fujisawa T."/>
            <person name="Nakamura Y."/>
            <person name="Kawachi M."/>
        </authorList>
    </citation>
    <scope>NUCLEOTIDE SEQUENCE [LARGE SCALE GENOMIC DNA]</scope>
    <source>
        <strain evidence="10 11">NIES-267</strain>
    </source>
</reference>
<organism evidence="10 11">
    <name type="scientific">Calothrix parasitica NIES-267</name>
    <dbReference type="NCBI Taxonomy" id="1973488"/>
    <lineage>
        <taxon>Bacteria</taxon>
        <taxon>Bacillati</taxon>
        <taxon>Cyanobacteriota</taxon>
        <taxon>Cyanophyceae</taxon>
        <taxon>Nostocales</taxon>
        <taxon>Calotrichaceae</taxon>
        <taxon>Calothrix</taxon>
    </lineage>
</organism>
<gene>
    <name evidence="8" type="primary">ung</name>
    <name evidence="10" type="ORF">NIES267_52720</name>
</gene>
<evidence type="ECO:0000256" key="7">
    <source>
        <dbReference type="ARBA" id="ARBA00023204"/>
    </source>
</evidence>
<dbReference type="NCBIfam" id="NF003591">
    <property type="entry name" value="PRK05254.1-4"/>
    <property type="match status" value="1"/>
</dbReference>
<dbReference type="OrthoDB" id="9804372at2"/>
<comment type="similarity">
    <text evidence="3 8">Belongs to the uracil-DNA glycosylase (UDG) superfamily. UNG family.</text>
</comment>
<evidence type="ECO:0000259" key="9">
    <source>
        <dbReference type="SMART" id="SM00986"/>
    </source>
</evidence>
<dbReference type="PANTHER" id="PTHR11264:SF0">
    <property type="entry name" value="URACIL-DNA GLYCOSYLASE"/>
    <property type="match status" value="1"/>
</dbReference>
<evidence type="ECO:0000256" key="5">
    <source>
        <dbReference type="ARBA" id="ARBA00022763"/>
    </source>
</evidence>
<dbReference type="SUPFAM" id="SSF52141">
    <property type="entry name" value="Uracil-DNA glycosylase-like"/>
    <property type="match status" value="1"/>
</dbReference>
<dbReference type="EC" id="3.2.2.27" evidence="4 8"/>
<dbReference type="Gene3D" id="3.40.470.10">
    <property type="entry name" value="Uracil-DNA glycosylase-like domain"/>
    <property type="match status" value="1"/>
</dbReference>
<comment type="catalytic activity">
    <reaction evidence="1 8">
        <text>Hydrolyzes single-stranded DNA or mismatched double-stranded DNA and polynucleotides, releasing free uracil.</text>
        <dbReference type="EC" id="3.2.2.27"/>
    </reaction>
</comment>
<comment type="function">
    <text evidence="2 8">Excises uracil residues from the DNA which can arise as a result of misincorporation of dUMP residues by DNA polymerase or due to deamination of cytosine.</text>
</comment>
<dbReference type="SMART" id="SM00987">
    <property type="entry name" value="UreE_C"/>
    <property type="match status" value="1"/>
</dbReference>
<proteinExistence type="inferred from homology"/>
<dbReference type="InterPro" id="IPR005122">
    <property type="entry name" value="Uracil-DNA_glycosylase-like"/>
</dbReference>
<accession>A0A1Z4LXA3</accession>
<dbReference type="Pfam" id="PF03167">
    <property type="entry name" value="UDG"/>
    <property type="match status" value="1"/>
</dbReference>
<sequence>MSFPKLPDSWKNELAEEFNKPYFKELQDFVAQERKSKTIYPPSEEVFSAFELTPFEQVNVLILGQDPYHGDNQAHGLCFSVKPGIKTPPSLVNIYKELKDDIGFDIPNHGYLVPWAKQGILMINAVLTVEAHTANSHKNKGWETFTDAVISKVNQKQEPVIFVLWGGYAKKKLKLIDTNRHTVIQSAHPSPLSARNGFFGSKPFSQINSALRQAGKPEINYHLSANN</sequence>
<dbReference type="SMART" id="SM00986">
    <property type="entry name" value="UDG"/>
    <property type="match status" value="1"/>
</dbReference>
<dbReference type="InterPro" id="IPR002043">
    <property type="entry name" value="UDG_fam1"/>
</dbReference>
<dbReference type="CDD" id="cd10027">
    <property type="entry name" value="UDG-F1-like"/>
    <property type="match status" value="1"/>
</dbReference>
<evidence type="ECO:0000313" key="10">
    <source>
        <dbReference type="EMBL" id="BAY85771.1"/>
    </source>
</evidence>
<keyword evidence="6 8" id="KW-0378">Hydrolase</keyword>
<dbReference type="GO" id="GO:0097510">
    <property type="term" value="P:base-excision repair, AP site formation via deaminated base removal"/>
    <property type="evidence" value="ECO:0007669"/>
    <property type="project" value="TreeGrafter"/>
</dbReference>
<evidence type="ECO:0000256" key="8">
    <source>
        <dbReference type="HAMAP-Rule" id="MF_00148"/>
    </source>
</evidence>
<comment type="subcellular location">
    <subcellularLocation>
        <location evidence="8">Cytoplasm</location>
    </subcellularLocation>
</comment>
<keyword evidence="5 8" id="KW-0227">DNA damage</keyword>
<evidence type="ECO:0000256" key="3">
    <source>
        <dbReference type="ARBA" id="ARBA00008184"/>
    </source>
</evidence>
<dbReference type="HAMAP" id="MF_00148">
    <property type="entry name" value="UDG"/>
    <property type="match status" value="1"/>
</dbReference>
<dbReference type="NCBIfam" id="TIGR00628">
    <property type="entry name" value="ung"/>
    <property type="match status" value="1"/>
</dbReference>
<dbReference type="NCBIfam" id="NF003592">
    <property type="entry name" value="PRK05254.1-5"/>
    <property type="match status" value="1"/>
</dbReference>
<keyword evidence="8" id="KW-0963">Cytoplasm</keyword>
<name>A0A1Z4LXA3_9CYAN</name>
<dbReference type="AlphaFoldDB" id="A0A1Z4LXA3"/>
<dbReference type="InterPro" id="IPR036895">
    <property type="entry name" value="Uracil-DNA_glycosylase-like_sf"/>
</dbReference>
<keyword evidence="11" id="KW-1185">Reference proteome</keyword>
<dbReference type="PANTHER" id="PTHR11264">
    <property type="entry name" value="URACIL-DNA GLYCOSYLASE"/>
    <property type="match status" value="1"/>
</dbReference>
<feature type="domain" description="Uracil-DNA glycosylase-like" evidence="9">
    <location>
        <begin position="51"/>
        <end position="211"/>
    </location>
</feature>
<evidence type="ECO:0000256" key="4">
    <source>
        <dbReference type="ARBA" id="ARBA00012030"/>
    </source>
</evidence>
<dbReference type="GO" id="GO:0005737">
    <property type="term" value="C:cytoplasm"/>
    <property type="evidence" value="ECO:0007669"/>
    <property type="project" value="UniProtKB-SubCell"/>
</dbReference>
<dbReference type="Proteomes" id="UP000218418">
    <property type="component" value="Chromosome"/>
</dbReference>
<keyword evidence="7 8" id="KW-0234">DNA repair</keyword>
<dbReference type="NCBIfam" id="NF003588">
    <property type="entry name" value="PRK05254.1-1"/>
    <property type="match status" value="1"/>
</dbReference>
<evidence type="ECO:0000256" key="2">
    <source>
        <dbReference type="ARBA" id="ARBA00002631"/>
    </source>
</evidence>
<dbReference type="EMBL" id="AP018227">
    <property type="protein sequence ID" value="BAY85771.1"/>
    <property type="molecule type" value="Genomic_DNA"/>
</dbReference>
<evidence type="ECO:0000256" key="6">
    <source>
        <dbReference type="ARBA" id="ARBA00022801"/>
    </source>
</evidence>
<evidence type="ECO:0000256" key="1">
    <source>
        <dbReference type="ARBA" id="ARBA00001400"/>
    </source>
</evidence>
<feature type="active site" description="Proton acceptor" evidence="8">
    <location>
        <position position="66"/>
    </location>
</feature>